<sequence length="162" mass="18230">MPEPATHESAIAANRSSTPLLETDVYFGDILIGISFAALSIIAALFCFFHMSSGSWGGQLTLAVFFLAVAVWILFTPHTFHLYTDRLIIRKPLTRLSATTTVIPLDQIKEVTIRRAGYGRKSTFLLIETHSRYYEYRIARNASFPDTLIHQLRQLGIQANRA</sequence>
<name>A0ABS7GI81_9BACT</name>
<keyword evidence="3" id="KW-1185">Reference proteome</keyword>
<organism evidence="2 3">
    <name type="scientific">Chitinophaga rhizophila</name>
    <dbReference type="NCBI Taxonomy" id="2866212"/>
    <lineage>
        <taxon>Bacteria</taxon>
        <taxon>Pseudomonadati</taxon>
        <taxon>Bacteroidota</taxon>
        <taxon>Chitinophagia</taxon>
        <taxon>Chitinophagales</taxon>
        <taxon>Chitinophagaceae</taxon>
        <taxon>Chitinophaga</taxon>
    </lineage>
</organism>
<keyword evidence="1" id="KW-1133">Transmembrane helix</keyword>
<dbReference type="RefSeq" id="WP_220252724.1">
    <property type="nucleotide sequence ID" value="NZ_JAICCF010000004.1"/>
</dbReference>
<gene>
    <name evidence="2" type="ORF">K1Y79_23960</name>
</gene>
<evidence type="ECO:0008006" key="4">
    <source>
        <dbReference type="Google" id="ProtNLM"/>
    </source>
</evidence>
<dbReference type="Proteomes" id="UP000812961">
    <property type="component" value="Unassembled WGS sequence"/>
</dbReference>
<keyword evidence="1" id="KW-0472">Membrane</keyword>
<proteinExistence type="predicted"/>
<reference evidence="2 3" key="1">
    <citation type="submission" date="2021-08" db="EMBL/GenBank/DDBJ databases">
        <title>The genome sequence of Chitinophaga sp. B61.</title>
        <authorList>
            <person name="Zhang X."/>
        </authorList>
    </citation>
    <scope>NUCLEOTIDE SEQUENCE [LARGE SCALE GENOMIC DNA]</scope>
    <source>
        <strain evidence="2 3">B61</strain>
    </source>
</reference>
<dbReference type="EMBL" id="JAICCF010000004">
    <property type="protein sequence ID" value="MBW8687413.1"/>
    <property type="molecule type" value="Genomic_DNA"/>
</dbReference>
<evidence type="ECO:0000313" key="3">
    <source>
        <dbReference type="Proteomes" id="UP000812961"/>
    </source>
</evidence>
<feature type="transmembrane region" description="Helical" evidence="1">
    <location>
        <begin position="25"/>
        <end position="49"/>
    </location>
</feature>
<keyword evidence="1" id="KW-0812">Transmembrane</keyword>
<evidence type="ECO:0000256" key="1">
    <source>
        <dbReference type="SAM" id="Phobius"/>
    </source>
</evidence>
<accession>A0ABS7GI81</accession>
<evidence type="ECO:0000313" key="2">
    <source>
        <dbReference type="EMBL" id="MBW8687413.1"/>
    </source>
</evidence>
<protein>
    <recommendedName>
        <fullName evidence="4">PH domain-containing protein</fullName>
    </recommendedName>
</protein>
<feature type="transmembrane region" description="Helical" evidence="1">
    <location>
        <begin position="56"/>
        <end position="75"/>
    </location>
</feature>
<comment type="caution">
    <text evidence="2">The sequence shown here is derived from an EMBL/GenBank/DDBJ whole genome shotgun (WGS) entry which is preliminary data.</text>
</comment>